<dbReference type="PANTHER" id="PTHR22753:SF14">
    <property type="entry name" value="MONOACYLGLYCEROL_DIACYLGLYCEROL O-ACYLTRANSFERASE"/>
    <property type="match status" value="1"/>
</dbReference>
<comment type="similarity">
    <text evidence="1">Belongs to the diacylglycerol acyltransferase family.</text>
</comment>
<keyword evidence="3" id="KW-0012">Acyltransferase</keyword>
<dbReference type="PANTHER" id="PTHR22753">
    <property type="entry name" value="TRANSMEMBRANE PROTEIN 68"/>
    <property type="match status" value="1"/>
</dbReference>
<gene>
    <name evidence="5" type="ORF">J5N97_008950</name>
</gene>
<evidence type="ECO:0000313" key="5">
    <source>
        <dbReference type="EMBL" id="KAJ0980695.1"/>
    </source>
</evidence>
<dbReference type="InterPro" id="IPR022742">
    <property type="entry name" value="Hydrolase_4"/>
</dbReference>
<dbReference type="InterPro" id="IPR007130">
    <property type="entry name" value="DAGAT"/>
</dbReference>
<dbReference type="InterPro" id="IPR029058">
    <property type="entry name" value="AB_hydrolase_fold"/>
</dbReference>
<dbReference type="AlphaFoldDB" id="A0A9D5CYK1"/>
<dbReference type="GO" id="GO:0004144">
    <property type="term" value="F:diacylglycerol O-acyltransferase activity"/>
    <property type="evidence" value="ECO:0007669"/>
    <property type="project" value="UniProtKB-ARBA"/>
</dbReference>
<accession>A0A9D5CYK1</accession>
<dbReference type="GO" id="GO:0016020">
    <property type="term" value="C:membrane"/>
    <property type="evidence" value="ECO:0007669"/>
    <property type="project" value="TreeGrafter"/>
</dbReference>
<dbReference type="EMBL" id="JAGGNH010000002">
    <property type="protein sequence ID" value="KAJ0980695.1"/>
    <property type="molecule type" value="Genomic_DNA"/>
</dbReference>
<evidence type="ECO:0000313" key="6">
    <source>
        <dbReference type="Proteomes" id="UP001085076"/>
    </source>
</evidence>
<sequence>MASIPLSTNQFLSQFHPQCSQSFGVKSPWIVRRDRARVRVRIRVRAAVSKGLEVLYEDGHGTVGITEYIETMKDMAEHDGGSLRWFCPVNCVPPIKDAPVLLFLPGVDGNGMGLILHHKALGRVFEVRCMHVPIHDRTPFEGLLKFVEDTVIVEHSICGNKPIYLLGHSFGGCLALSVAARNPNINLVLILSNPATSFDRSSLQPLLPILSTSHQLGIIIPFLLSFNIGNLVKMGLDGIENVHRLLHKLIDSSRNQSCSIDILKLLDDIPGDTFSWKLKLLESATCHANSHLHAVKAEVLVLASCQDSILPSKDEAERLLAILPNCKVHYFIDCGHSLLVDRCVNLLTVIKGAGLYHHSRKHDHVSDFIPPTMMELKVADKSSQLLCESTSPAFFSTLEDGKIVRGLSGIPDDGPVLLVANHMLLGLESIPLVIEFLREKRVVLRGMGHPVLFPKKTESSSQGPDIYTLVKVFGGVPVSFSNFYRLLSVKSFLLLYPGGAREALHRKGEEYKLFWSCQPEFVRMAARFGATIVPFGSVGEDDLGEVILDYDDMMKIPIIKDGIRNHNQNISNVGITGEFRKQDTFLPCILPKIPGRFYFLFGRPIITKGKMDVLNDRKEANFLYLHVKSEVEKCIAYLKEKREEDNYRGIFQRTLYQLVRGSNQIIPTFEP</sequence>
<dbReference type="GO" id="GO:0019432">
    <property type="term" value="P:triglyceride biosynthetic process"/>
    <property type="evidence" value="ECO:0007669"/>
    <property type="project" value="UniProtKB-ARBA"/>
</dbReference>
<keyword evidence="2" id="KW-0808">Transferase</keyword>
<evidence type="ECO:0000256" key="2">
    <source>
        <dbReference type="ARBA" id="ARBA00022679"/>
    </source>
</evidence>
<feature type="domain" description="Serine aminopeptidase S33" evidence="4">
    <location>
        <begin position="158"/>
        <end position="341"/>
    </location>
</feature>
<dbReference type="Pfam" id="PF12146">
    <property type="entry name" value="Hydrolase_4"/>
    <property type="match status" value="1"/>
</dbReference>
<dbReference type="SUPFAM" id="SSF53474">
    <property type="entry name" value="alpha/beta-Hydrolases"/>
    <property type="match status" value="1"/>
</dbReference>
<proteinExistence type="inferred from homology"/>
<evidence type="ECO:0000256" key="3">
    <source>
        <dbReference type="ARBA" id="ARBA00023315"/>
    </source>
</evidence>
<evidence type="ECO:0000256" key="1">
    <source>
        <dbReference type="ARBA" id="ARBA00005420"/>
    </source>
</evidence>
<organism evidence="5 6">
    <name type="scientific">Dioscorea zingiberensis</name>
    <dbReference type="NCBI Taxonomy" id="325984"/>
    <lineage>
        <taxon>Eukaryota</taxon>
        <taxon>Viridiplantae</taxon>
        <taxon>Streptophyta</taxon>
        <taxon>Embryophyta</taxon>
        <taxon>Tracheophyta</taxon>
        <taxon>Spermatophyta</taxon>
        <taxon>Magnoliopsida</taxon>
        <taxon>Liliopsida</taxon>
        <taxon>Dioscoreales</taxon>
        <taxon>Dioscoreaceae</taxon>
        <taxon>Dioscorea</taxon>
    </lineage>
</organism>
<dbReference type="Gene3D" id="3.40.50.1820">
    <property type="entry name" value="alpha/beta hydrolase"/>
    <property type="match status" value="1"/>
</dbReference>
<dbReference type="CDD" id="cd07987">
    <property type="entry name" value="LPLAT_MGAT-like"/>
    <property type="match status" value="1"/>
</dbReference>
<protein>
    <recommendedName>
        <fullName evidence="4">Serine aminopeptidase S33 domain-containing protein</fullName>
    </recommendedName>
</protein>
<dbReference type="Pfam" id="PF03982">
    <property type="entry name" value="DAGAT"/>
    <property type="match status" value="1"/>
</dbReference>
<keyword evidence="6" id="KW-1185">Reference proteome</keyword>
<name>A0A9D5CYK1_9LILI</name>
<evidence type="ECO:0000259" key="4">
    <source>
        <dbReference type="Pfam" id="PF12146"/>
    </source>
</evidence>
<dbReference type="Proteomes" id="UP001085076">
    <property type="component" value="Miscellaneous, Linkage group lg02"/>
</dbReference>
<comment type="caution">
    <text evidence="5">The sequence shown here is derived from an EMBL/GenBank/DDBJ whole genome shotgun (WGS) entry which is preliminary data.</text>
</comment>
<reference evidence="5" key="2">
    <citation type="journal article" date="2022" name="Hortic Res">
        <title>The genome of Dioscorea zingiberensis sheds light on the biosynthesis, origin and evolution of the medicinally important diosgenin saponins.</title>
        <authorList>
            <person name="Li Y."/>
            <person name="Tan C."/>
            <person name="Li Z."/>
            <person name="Guo J."/>
            <person name="Li S."/>
            <person name="Chen X."/>
            <person name="Wang C."/>
            <person name="Dai X."/>
            <person name="Yang H."/>
            <person name="Song W."/>
            <person name="Hou L."/>
            <person name="Xu J."/>
            <person name="Tong Z."/>
            <person name="Xu A."/>
            <person name="Yuan X."/>
            <person name="Wang W."/>
            <person name="Yang Q."/>
            <person name="Chen L."/>
            <person name="Sun Z."/>
            <person name="Wang K."/>
            <person name="Pan B."/>
            <person name="Chen J."/>
            <person name="Bao Y."/>
            <person name="Liu F."/>
            <person name="Qi X."/>
            <person name="Gang D.R."/>
            <person name="Wen J."/>
            <person name="Li J."/>
        </authorList>
    </citation>
    <scope>NUCLEOTIDE SEQUENCE</scope>
    <source>
        <strain evidence="5">Dzin_1.0</strain>
    </source>
</reference>
<reference evidence="5" key="1">
    <citation type="submission" date="2021-03" db="EMBL/GenBank/DDBJ databases">
        <authorList>
            <person name="Li Z."/>
            <person name="Yang C."/>
        </authorList>
    </citation>
    <scope>NUCLEOTIDE SEQUENCE</scope>
    <source>
        <strain evidence="5">Dzin_1.0</strain>
        <tissue evidence="5">Leaf</tissue>
    </source>
</reference>
<dbReference type="OrthoDB" id="44277at2759"/>